<accession>B0DQL1</accession>
<organism evidence="3">
    <name type="scientific">Laccaria bicolor (strain S238N-H82 / ATCC MYA-4686)</name>
    <name type="common">Bicoloured deceiver</name>
    <name type="synonym">Laccaria laccata var. bicolor</name>
    <dbReference type="NCBI Taxonomy" id="486041"/>
    <lineage>
        <taxon>Eukaryota</taxon>
        <taxon>Fungi</taxon>
        <taxon>Dikarya</taxon>
        <taxon>Basidiomycota</taxon>
        <taxon>Agaricomycotina</taxon>
        <taxon>Agaricomycetes</taxon>
        <taxon>Agaricomycetidae</taxon>
        <taxon>Agaricales</taxon>
        <taxon>Agaricineae</taxon>
        <taxon>Hydnangiaceae</taxon>
        <taxon>Laccaria</taxon>
    </lineage>
</organism>
<keyword evidence="3" id="KW-1185">Reference proteome</keyword>
<dbReference type="Proteomes" id="UP000001194">
    <property type="component" value="Unassembled WGS sequence"/>
</dbReference>
<evidence type="ECO:0000313" key="3">
    <source>
        <dbReference type="Proteomes" id="UP000001194"/>
    </source>
</evidence>
<dbReference type="InParanoid" id="B0DQL1"/>
<feature type="chain" id="PRO_5002747313" evidence="1">
    <location>
        <begin position="26"/>
        <end position="124"/>
    </location>
</feature>
<protein>
    <submittedName>
        <fullName evidence="2">Predicted protein</fullName>
    </submittedName>
</protein>
<dbReference type="EMBL" id="DS547126">
    <property type="protein sequence ID" value="EDR03135.1"/>
    <property type="molecule type" value="Genomic_DNA"/>
</dbReference>
<gene>
    <name evidence="2" type="ORF">LACBIDRAFT_331792</name>
</gene>
<sequence>MHTFNFTRPFALVLRVLAIACLAIAAPTSDVHADPGSAAAVHAVGNVPDTALIKDTIATHFPSATSTIDETGGSTLKQDSLNCLMDGSYCMSNSDCCSELCVVFESSPLSRTVFVDWCTGLVPS</sequence>
<dbReference type="GeneID" id="6081897"/>
<feature type="signal peptide" evidence="1">
    <location>
        <begin position="1"/>
        <end position="25"/>
    </location>
</feature>
<evidence type="ECO:0000313" key="2">
    <source>
        <dbReference type="EMBL" id="EDR03135.1"/>
    </source>
</evidence>
<dbReference type="OrthoDB" id="3108749at2759"/>
<reference evidence="2 3" key="1">
    <citation type="journal article" date="2008" name="Nature">
        <title>The genome of Laccaria bicolor provides insights into mycorrhizal symbiosis.</title>
        <authorList>
            <person name="Martin F."/>
            <person name="Aerts A."/>
            <person name="Ahren D."/>
            <person name="Brun A."/>
            <person name="Danchin E.G.J."/>
            <person name="Duchaussoy F."/>
            <person name="Gibon J."/>
            <person name="Kohler A."/>
            <person name="Lindquist E."/>
            <person name="Pereda V."/>
            <person name="Salamov A."/>
            <person name="Shapiro H.J."/>
            <person name="Wuyts J."/>
            <person name="Blaudez D."/>
            <person name="Buee M."/>
            <person name="Brokstein P."/>
            <person name="Canbaeck B."/>
            <person name="Cohen D."/>
            <person name="Courty P.E."/>
            <person name="Coutinho P.M."/>
            <person name="Delaruelle C."/>
            <person name="Detter J.C."/>
            <person name="Deveau A."/>
            <person name="DiFazio S."/>
            <person name="Duplessis S."/>
            <person name="Fraissinet-Tachet L."/>
            <person name="Lucic E."/>
            <person name="Frey-Klett P."/>
            <person name="Fourrey C."/>
            <person name="Feussner I."/>
            <person name="Gay G."/>
            <person name="Grimwood J."/>
            <person name="Hoegger P.J."/>
            <person name="Jain P."/>
            <person name="Kilaru S."/>
            <person name="Labbe J."/>
            <person name="Lin Y.C."/>
            <person name="Legue V."/>
            <person name="Le Tacon F."/>
            <person name="Marmeisse R."/>
            <person name="Melayah D."/>
            <person name="Montanini B."/>
            <person name="Muratet M."/>
            <person name="Nehls U."/>
            <person name="Niculita-Hirzel H."/>
            <person name="Oudot-Le Secq M.P."/>
            <person name="Peter M."/>
            <person name="Quesneville H."/>
            <person name="Rajashekar B."/>
            <person name="Reich M."/>
            <person name="Rouhier N."/>
            <person name="Schmutz J."/>
            <person name="Yin T."/>
            <person name="Chalot M."/>
            <person name="Henrissat B."/>
            <person name="Kuees U."/>
            <person name="Lucas S."/>
            <person name="Van de Peer Y."/>
            <person name="Podila G.K."/>
            <person name="Polle A."/>
            <person name="Pukkila P.J."/>
            <person name="Richardson P.M."/>
            <person name="Rouze P."/>
            <person name="Sanders I.R."/>
            <person name="Stajich J.E."/>
            <person name="Tunlid A."/>
            <person name="Tuskan G."/>
            <person name="Grigoriev I.V."/>
        </authorList>
    </citation>
    <scope>NUCLEOTIDE SEQUENCE [LARGE SCALE GENOMIC DNA]</scope>
    <source>
        <strain evidence="3">S238N-H82 / ATCC MYA-4686</strain>
    </source>
</reference>
<dbReference type="RefSeq" id="XP_001886276.1">
    <property type="nucleotide sequence ID" value="XM_001886241.1"/>
</dbReference>
<dbReference type="HOGENOM" id="CLU_168433_0_0_1"/>
<keyword evidence="1" id="KW-0732">Signal</keyword>
<evidence type="ECO:0000256" key="1">
    <source>
        <dbReference type="SAM" id="SignalP"/>
    </source>
</evidence>
<name>B0DQL1_LACBS</name>
<dbReference type="KEGG" id="lbc:LACBIDRAFT_331792"/>
<dbReference type="AlphaFoldDB" id="B0DQL1"/>
<proteinExistence type="predicted"/>